<keyword evidence="2" id="KW-1185">Reference proteome</keyword>
<comment type="caution">
    <text evidence="1">The sequence shown here is derived from an EMBL/GenBank/DDBJ whole genome shotgun (WGS) entry which is preliminary data.</text>
</comment>
<organism evidence="1 2">
    <name type="scientific">Meloidogyne enterolobii</name>
    <name type="common">Root-knot nematode worm</name>
    <name type="synonym">Meloidogyne mayaguensis</name>
    <dbReference type="NCBI Taxonomy" id="390850"/>
    <lineage>
        <taxon>Eukaryota</taxon>
        <taxon>Metazoa</taxon>
        <taxon>Ecdysozoa</taxon>
        <taxon>Nematoda</taxon>
        <taxon>Chromadorea</taxon>
        <taxon>Rhabditida</taxon>
        <taxon>Tylenchina</taxon>
        <taxon>Tylenchomorpha</taxon>
        <taxon>Tylenchoidea</taxon>
        <taxon>Meloidogynidae</taxon>
        <taxon>Meloidogyninae</taxon>
        <taxon>Meloidogyne</taxon>
    </lineage>
</organism>
<dbReference type="EMBL" id="CAVMJV010000023">
    <property type="protein sequence ID" value="CAK5073343.1"/>
    <property type="molecule type" value="Genomic_DNA"/>
</dbReference>
<proteinExistence type="predicted"/>
<accession>A0ACB0Z415</accession>
<evidence type="ECO:0000313" key="2">
    <source>
        <dbReference type="Proteomes" id="UP001497535"/>
    </source>
</evidence>
<gene>
    <name evidence="1" type="ORF">MENTE1834_LOCUS20007</name>
</gene>
<name>A0ACB0Z415_MELEN</name>
<dbReference type="Proteomes" id="UP001497535">
    <property type="component" value="Unassembled WGS sequence"/>
</dbReference>
<sequence>MLFFKFFYIFFRTKEKIIYSIKTPILFTTLNLTLTTKIIKINYYKNQLF</sequence>
<reference evidence="1" key="1">
    <citation type="submission" date="2023-11" db="EMBL/GenBank/DDBJ databases">
        <authorList>
            <person name="Poullet M."/>
        </authorList>
    </citation>
    <scope>NUCLEOTIDE SEQUENCE</scope>
    <source>
        <strain evidence="1">E1834</strain>
    </source>
</reference>
<evidence type="ECO:0000313" key="1">
    <source>
        <dbReference type="EMBL" id="CAK5073343.1"/>
    </source>
</evidence>
<protein>
    <submittedName>
        <fullName evidence="1">Uncharacterized protein</fullName>
    </submittedName>
</protein>